<reference evidence="4 5" key="1">
    <citation type="journal article" date="2024" name="IMA Fungus">
        <title>IMA Genome - F19 : A genome assembly and annotation guide to empower mycologists, including annotated draft genome sequences of Ceratocystis pirilliformis, Diaporthe australafricana, Fusarium ophioides, Paecilomyces lecythidis, and Sporothrix stenoceras.</title>
        <authorList>
            <person name="Aylward J."/>
            <person name="Wilson A.M."/>
            <person name="Visagie C.M."/>
            <person name="Spraker J."/>
            <person name="Barnes I."/>
            <person name="Buitendag C."/>
            <person name="Ceriani C."/>
            <person name="Del Mar Angel L."/>
            <person name="du Plessis D."/>
            <person name="Fuchs T."/>
            <person name="Gasser K."/>
            <person name="Kramer D."/>
            <person name="Li W."/>
            <person name="Munsamy K."/>
            <person name="Piso A."/>
            <person name="Price J.L."/>
            <person name="Sonnekus B."/>
            <person name="Thomas C."/>
            <person name="van der Nest A."/>
            <person name="van Dijk A."/>
            <person name="van Heerden A."/>
            <person name="van Vuuren N."/>
            <person name="Yilmaz N."/>
            <person name="Duong T.A."/>
            <person name="van der Merwe N.A."/>
            <person name="Wingfield M.J."/>
            <person name="Wingfield B.D."/>
        </authorList>
    </citation>
    <scope>NUCLEOTIDE SEQUENCE [LARGE SCALE GENOMIC DNA]</scope>
    <source>
        <strain evidence="4 5">CMW 5346</strain>
    </source>
</reference>
<feature type="region of interest" description="Disordered" evidence="2">
    <location>
        <begin position="378"/>
        <end position="595"/>
    </location>
</feature>
<dbReference type="PANTHER" id="PTHR23065">
    <property type="entry name" value="PROLINE-SERINE-THREONINE PHOSPHATASE INTERACTING PROTEIN 1"/>
    <property type="match status" value="1"/>
</dbReference>
<dbReference type="SUPFAM" id="SSF103657">
    <property type="entry name" value="BAR/IMD domain-like"/>
    <property type="match status" value="1"/>
</dbReference>
<dbReference type="InterPro" id="IPR001060">
    <property type="entry name" value="FCH_dom"/>
</dbReference>
<accession>A0ABR3YZM1</accession>
<sequence>MSFDALQRKEYPLMLPHLQPSQAVQMLQERVRHINKVNTDVADFFAERRKVEELYVQGLRKLVTSKGPTPAELGIFQPAWDSLLRSTDAMSKSHHQLSSNVQTGVEVPLRAFHSSNEMANITTLIANLQTMAKEVDDSSSQMEKVTKKAGKASASKVEAAIRRAEAAQQQWETQSPFIFEAFQALDETRINNLRDVLTQLETNEADQATQRQSSAEAMLTMLLDIRSADEINNFSRRVIDGRPRIAGRFNELRATRQSSVAGSAAGGPAASLPEQGDAPRPSNAGSSSVHQSQPEQPQAQEAQQAQQLQPLQASQQLPPQTPPATAGGAASATSAAPSPAAPQQLARSTTGSSSVAGSSFAAAGGAVAAGVAGVAAGAAGSFSSGTPSAPPSAPPSRQATFKQQPPSAPPSREPTFKHPPPPPTPDKKSDKHSKKAGQSEKPEEKTPGIRSRIGTILNRRRQSVHGGFGQIGSTAKNSFGRLSNSSHGQSISPRSSYNNLNETSTGNRLGSVSENQEAAPGSRDGATNGVSRGTPSRQGTASTATGGGVGGLGVADSSTLNNMTVDEIFGVSAPPGPPPSQQRSTGNEPARDAEGYSVPAAANDPISQAQRDAAFASAGEQLGGGGEGGDDQAFKVNIQNEPVQEEDPRAKEAALSNVASTLSMGMPTRKTGTVRGRRDVRNTIYMPQTLVPELSSSSSAAAGTMPTPTNLSSVSRSSTFNSFTATPTRPGPVAALASETSLGGGTSDTQSVRSATSLNALANVKHIDSSGPGLHASIIEAVSASFEHGEVTSAKIAGEIAFSYTAPPASHSTPSAATVTIRMNNFPLLEAIGPNRIFVQNTSSSDQFTLDTSHLQHKATAAFTFRAHAENDTSLAAHCPVQFKPTWTTAKNQLRLILQYRLNPSSRLAASGEPVVLRNVMFKATYDGQAISFLAKPTATHFKDKHFAYWRLGEVTLTSAWSRITCIVKTEEGAPVPKPGHLEARWEYLVPDGVIAEDDATTISISQLQPASSTLPEEDEEEKDPFADDSVPSPEAPNGSGSTVPLWTIVPTSRQFISGEYVAK</sequence>
<evidence type="ECO:0000313" key="5">
    <source>
        <dbReference type="Proteomes" id="UP001583186"/>
    </source>
</evidence>
<feature type="domain" description="FCH" evidence="3">
    <location>
        <begin position="16"/>
        <end position="101"/>
    </location>
</feature>
<keyword evidence="5" id="KW-1185">Reference proteome</keyword>
<feature type="compositionally biased region" description="Polar residues" evidence="2">
    <location>
        <begin position="528"/>
        <end position="538"/>
    </location>
</feature>
<evidence type="ECO:0000256" key="1">
    <source>
        <dbReference type="ARBA" id="ARBA00022583"/>
    </source>
</evidence>
<name>A0ABR3YZM1_9PEZI</name>
<dbReference type="PANTHER" id="PTHR23065:SF54">
    <property type="entry name" value="SUPPRESSOR OF YEAST PROFILIN DELETION"/>
    <property type="match status" value="1"/>
</dbReference>
<feature type="compositionally biased region" description="Low complexity" evidence="2">
    <location>
        <begin position="291"/>
        <end position="358"/>
    </location>
</feature>
<protein>
    <submittedName>
        <fullName evidence="4">Suppressor of Profilin deletion</fullName>
    </submittedName>
</protein>
<dbReference type="Pfam" id="PF10291">
    <property type="entry name" value="muHD"/>
    <property type="match status" value="1"/>
</dbReference>
<dbReference type="Pfam" id="PF00611">
    <property type="entry name" value="FCH"/>
    <property type="match status" value="1"/>
</dbReference>
<feature type="compositionally biased region" description="Low complexity" evidence="2">
    <location>
        <begin position="707"/>
        <end position="716"/>
    </location>
</feature>
<evidence type="ECO:0000313" key="4">
    <source>
        <dbReference type="EMBL" id="KAL1893366.1"/>
    </source>
</evidence>
<feature type="region of interest" description="Disordered" evidence="2">
    <location>
        <begin position="694"/>
        <end position="716"/>
    </location>
</feature>
<feature type="compositionally biased region" description="Pro residues" evidence="2">
    <location>
        <begin position="406"/>
        <end position="424"/>
    </location>
</feature>
<feature type="compositionally biased region" description="Basic and acidic residues" evidence="2">
    <location>
        <begin position="437"/>
        <end position="447"/>
    </location>
</feature>
<keyword evidence="1" id="KW-0254">Endocytosis</keyword>
<dbReference type="EMBL" id="JAWCUI010000038">
    <property type="protein sequence ID" value="KAL1893366.1"/>
    <property type="molecule type" value="Genomic_DNA"/>
</dbReference>
<dbReference type="InterPro" id="IPR018808">
    <property type="entry name" value="Muniscin_C"/>
</dbReference>
<dbReference type="InterPro" id="IPR027267">
    <property type="entry name" value="AH/BAR_dom_sf"/>
</dbReference>
<feature type="compositionally biased region" description="Low complexity" evidence="2">
    <location>
        <begin position="258"/>
        <end position="271"/>
    </location>
</feature>
<proteinExistence type="predicted"/>
<comment type="caution">
    <text evidence="4">The sequence shown here is derived from an EMBL/GenBank/DDBJ whole genome shotgun (WGS) entry which is preliminary data.</text>
</comment>
<dbReference type="Proteomes" id="UP001583186">
    <property type="component" value="Unassembled WGS sequence"/>
</dbReference>
<dbReference type="Gene3D" id="1.20.1270.60">
    <property type="entry name" value="Arfaptin homology (AH) domain/BAR domain"/>
    <property type="match status" value="1"/>
</dbReference>
<evidence type="ECO:0000259" key="3">
    <source>
        <dbReference type="SMART" id="SM00055"/>
    </source>
</evidence>
<feature type="compositionally biased region" description="Low complexity" evidence="2">
    <location>
        <begin position="378"/>
        <end position="387"/>
    </location>
</feature>
<dbReference type="SMART" id="SM00055">
    <property type="entry name" value="FCH"/>
    <property type="match status" value="1"/>
</dbReference>
<organism evidence="4 5">
    <name type="scientific">Sporothrix stenoceras</name>
    <dbReference type="NCBI Taxonomy" id="5173"/>
    <lineage>
        <taxon>Eukaryota</taxon>
        <taxon>Fungi</taxon>
        <taxon>Dikarya</taxon>
        <taxon>Ascomycota</taxon>
        <taxon>Pezizomycotina</taxon>
        <taxon>Sordariomycetes</taxon>
        <taxon>Sordariomycetidae</taxon>
        <taxon>Ophiostomatales</taxon>
        <taxon>Ophiostomataceae</taxon>
        <taxon>Sporothrix</taxon>
    </lineage>
</organism>
<feature type="region of interest" description="Disordered" evidence="2">
    <location>
        <begin position="1007"/>
        <end position="1046"/>
    </location>
</feature>
<feature type="region of interest" description="Disordered" evidence="2">
    <location>
        <begin position="256"/>
        <end position="358"/>
    </location>
</feature>
<evidence type="ECO:0000256" key="2">
    <source>
        <dbReference type="SAM" id="MobiDB-lite"/>
    </source>
</evidence>
<dbReference type="CDD" id="cd07650">
    <property type="entry name" value="F-BAR_Syp1p_like"/>
    <property type="match status" value="1"/>
</dbReference>
<gene>
    <name evidence="4" type="primary">SYP1</name>
    <name evidence="4" type="ORF">Sste5346_006544</name>
</gene>
<feature type="compositionally biased region" description="Polar residues" evidence="2">
    <location>
        <begin position="471"/>
        <end position="516"/>
    </location>
</feature>